<dbReference type="Gene3D" id="3.30.420.10">
    <property type="entry name" value="Ribonuclease H-like superfamily/Ribonuclease H"/>
    <property type="match status" value="1"/>
</dbReference>
<dbReference type="InterPro" id="IPR050951">
    <property type="entry name" value="Retrovirus_Pol_polyprotein"/>
</dbReference>
<dbReference type="PANTHER" id="PTHR37984:SF5">
    <property type="entry name" value="PROTEIN NYNRIN-LIKE"/>
    <property type="match status" value="1"/>
</dbReference>
<dbReference type="InterPro" id="IPR041588">
    <property type="entry name" value="Integrase_H2C2"/>
</dbReference>
<dbReference type="Gene3D" id="1.10.340.70">
    <property type="match status" value="1"/>
</dbReference>
<reference evidence="3" key="1">
    <citation type="journal article" date="2023" name="Insect Mol. Biol.">
        <title>Genome sequencing provides insights into the evolution of gene families encoding plant cell wall-degrading enzymes in longhorned beetles.</title>
        <authorList>
            <person name="Shin N.R."/>
            <person name="Okamura Y."/>
            <person name="Kirsch R."/>
            <person name="Pauchet Y."/>
        </authorList>
    </citation>
    <scope>NUCLEOTIDE SEQUENCE</scope>
    <source>
        <strain evidence="3">MMC_N1</strain>
    </source>
</reference>
<evidence type="ECO:0000259" key="2">
    <source>
        <dbReference type="PROSITE" id="PS50994"/>
    </source>
</evidence>
<dbReference type="InterPro" id="IPR036397">
    <property type="entry name" value="RNaseH_sf"/>
</dbReference>
<dbReference type="InterPro" id="IPR043502">
    <property type="entry name" value="DNA/RNA_pol_sf"/>
</dbReference>
<dbReference type="SUPFAM" id="SSF56672">
    <property type="entry name" value="DNA/RNA polymerases"/>
    <property type="match status" value="1"/>
</dbReference>
<name>A0ABQ9J5E5_9CUCU</name>
<dbReference type="EC" id="2.7.7.49" evidence="1"/>
<evidence type="ECO:0000313" key="3">
    <source>
        <dbReference type="EMBL" id="KAJ8973137.1"/>
    </source>
</evidence>
<evidence type="ECO:0000313" key="4">
    <source>
        <dbReference type="Proteomes" id="UP001162164"/>
    </source>
</evidence>
<accession>A0ABQ9J5E5</accession>
<organism evidence="3 4">
    <name type="scientific">Molorchus minor</name>
    <dbReference type="NCBI Taxonomy" id="1323400"/>
    <lineage>
        <taxon>Eukaryota</taxon>
        <taxon>Metazoa</taxon>
        <taxon>Ecdysozoa</taxon>
        <taxon>Arthropoda</taxon>
        <taxon>Hexapoda</taxon>
        <taxon>Insecta</taxon>
        <taxon>Pterygota</taxon>
        <taxon>Neoptera</taxon>
        <taxon>Endopterygota</taxon>
        <taxon>Coleoptera</taxon>
        <taxon>Polyphaga</taxon>
        <taxon>Cucujiformia</taxon>
        <taxon>Chrysomeloidea</taxon>
        <taxon>Cerambycidae</taxon>
        <taxon>Lamiinae</taxon>
        <taxon>Monochamini</taxon>
        <taxon>Molorchus</taxon>
    </lineage>
</organism>
<proteinExistence type="predicted"/>
<dbReference type="EMBL" id="JAPWTJ010001230">
    <property type="protein sequence ID" value="KAJ8973137.1"/>
    <property type="molecule type" value="Genomic_DNA"/>
</dbReference>
<evidence type="ECO:0000256" key="1">
    <source>
        <dbReference type="ARBA" id="ARBA00012493"/>
    </source>
</evidence>
<comment type="caution">
    <text evidence="3">The sequence shown here is derived from an EMBL/GenBank/DDBJ whole genome shotgun (WGS) entry which is preliminary data.</text>
</comment>
<dbReference type="Gene3D" id="3.10.10.10">
    <property type="entry name" value="HIV Type 1 Reverse Transcriptase, subunit A, domain 1"/>
    <property type="match status" value="1"/>
</dbReference>
<keyword evidence="4" id="KW-1185">Reference proteome</keyword>
<dbReference type="PANTHER" id="PTHR37984">
    <property type="entry name" value="PROTEIN CBG26694"/>
    <property type="match status" value="1"/>
</dbReference>
<dbReference type="InterPro" id="IPR001584">
    <property type="entry name" value="Integrase_cat-core"/>
</dbReference>
<feature type="domain" description="Integrase catalytic" evidence="2">
    <location>
        <begin position="238"/>
        <end position="396"/>
    </location>
</feature>
<dbReference type="PROSITE" id="PS50994">
    <property type="entry name" value="INTEGRASE"/>
    <property type="match status" value="1"/>
</dbReference>
<dbReference type="Pfam" id="PF00665">
    <property type="entry name" value="rve"/>
    <property type="match status" value="1"/>
</dbReference>
<sequence length="488" mass="55503">MTILNVTHISTVVKEGQCVARGISSEQSSTEAPVTSLTLTEGETLRLNDLLDEYNKCFTANNSELGNTTVEMKIKLTSMVPVCYRPYRLSYHEREIVRNIVTDLLQNDIIEPTVSEYASPILLVDRVIYDDECELLKRQIQEGTADKSYTLVDEKVCKVINNEIKLLIPKDIRWGLVKLYHDDNGHPGPKRTLDAITKKYWFSKIKQFVAKYVNACIPCLCAKVPTRRRRGHLYPIKKIDRPFHTLHLDHLGPFCKSPNGNSYLLVVVEAFTKFTWLEAVKDTSTRPVIDCLRLLMKFCGHPTRIITDRGKGFTSEDMNEFCNSENIKNVLNAIASPRSNGQVERFNRTILNSLTAAIGDDHSSWESKIPEVQSVINSCLNSSTGKSPSELLYRFRPRLKYDIDLLNITSDTDRQEKLKTNRTLALGNLTKTAISMQKHYNKNRLPAIKFKEGDMVLVKRSPLIRGVKQRKVGPEIHWFGPSNGCVTK</sequence>
<dbReference type="SUPFAM" id="SSF53098">
    <property type="entry name" value="Ribonuclease H-like"/>
    <property type="match status" value="1"/>
</dbReference>
<gene>
    <name evidence="3" type="ORF">NQ317_001873</name>
</gene>
<dbReference type="Pfam" id="PF17921">
    <property type="entry name" value="Integrase_H2C2"/>
    <property type="match status" value="1"/>
</dbReference>
<protein>
    <recommendedName>
        <fullName evidence="1">RNA-directed DNA polymerase</fullName>
        <ecNumber evidence="1">2.7.7.49</ecNumber>
    </recommendedName>
</protein>
<dbReference type="InterPro" id="IPR012337">
    <property type="entry name" value="RNaseH-like_sf"/>
</dbReference>
<dbReference type="Proteomes" id="UP001162164">
    <property type="component" value="Unassembled WGS sequence"/>
</dbReference>